<evidence type="ECO:0000313" key="2">
    <source>
        <dbReference type="EMBL" id="PWB95466.1"/>
    </source>
</evidence>
<organism evidence="2 3">
    <name type="scientific">Methylosinus sporium</name>
    <dbReference type="NCBI Taxonomy" id="428"/>
    <lineage>
        <taxon>Bacteria</taxon>
        <taxon>Pseudomonadati</taxon>
        <taxon>Pseudomonadota</taxon>
        <taxon>Alphaproteobacteria</taxon>
        <taxon>Hyphomicrobiales</taxon>
        <taxon>Methylocystaceae</taxon>
        <taxon>Methylosinus</taxon>
    </lineage>
</organism>
<keyword evidence="3" id="KW-1185">Reference proteome</keyword>
<evidence type="ECO:0000313" key="3">
    <source>
        <dbReference type="Proteomes" id="UP000245137"/>
    </source>
</evidence>
<evidence type="ECO:0000256" key="1">
    <source>
        <dbReference type="SAM" id="MobiDB-lite"/>
    </source>
</evidence>
<dbReference type="RefSeq" id="WP_108915754.1">
    <property type="nucleotide sequence ID" value="NZ_BGJY01000001.1"/>
</dbReference>
<protein>
    <submittedName>
        <fullName evidence="2">DUF4169 domain-containing protein</fullName>
    </submittedName>
</protein>
<dbReference type="InterPro" id="IPR025227">
    <property type="entry name" value="DUF4169"/>
</dbReference>
<gene>
    <name evidence="2" type="ORF">C5689_02815</name>
</gene>
<feature type="compositionally biased region" description="Basic and acidic residues" evidence="1">
    <location>
        <begin position="17"/>
        <end position="39"/>
    </location>
</feature>
<sequence>MGEIVNLRRARKVRDRRAKEAEADANRLAHGRMKSERALDEATARLEKEKLDAHRLQGSRSEPER</sequence>
<feature type="region of interest" description="Disordered" evidence="1">
    <location>
        <begin position="1"/>
        <end position="39"/>
    </location>
</feature>
<name>A0A2U1SV39_METSR</name>
<dbReference type="OrthoDB" id="7173889at2"/>
<accession>A0A2U1SV39</accession>
<comment type="caution">
    <text evidence="2">The sequence shown here is derived from an EMBL/GenBank/DDBJ whole genome shotgun (WGS) entry which is preliminary data.</text>
</comment>
<dbReference type="Proteomes" id="UP000245137">
    <property type="component" value="Unassembled WGS sequence"/>
</dbReference>
<proteinExistence type="predicted"/>
<dbReference type="EMBL" id="PUIV01000002">
    <property type="protein sequence ID" value="PWB95466.1"/>
    <property type="molecule type" value="Genomic_DNA"/>
</dbReference>
<dbReference type="AlphaFoldDB" id="A0A2U1SV39"/>
<dbReference type="Pfam" id="PF13770">
    <property type="entry name" value="DUF4169"/>
    <property type="match status" value="1"/>
</dbReference>
<reference evidence="2 3" key="1">
    <citation type="journal article" date="2018" name="Appl. Microbiol. Biotechnol.">
        <title>Co-cultivation of the strictly anaerobic methanogen Methanosarcina barkeri with aerobic methanotrophs in an oxygen-limited membrane bioreactor.</title>
        <authorList>
            <person name="In 't Zandt M.H."/>
            <person name="van den Bosch T.J.M."/>
            <person name="Rijkers R."/>
            <person name="van Kessel M.A.H.J."/>
            <person name="Jetten M.S.M."/>
            <person name="Welte C.U."/>
        </authorList>
    </citation>
    <scope>NUCLEOTIDE SEQUENCE [LARGE SCALE GENOMIC DNA]</scope>
    <source>
        <strain evidence="2 3">DSM 17706</strain>
    </source>
</reference>